<organism evidence="1 2">
    <name type="scientific">Dokdonia pacifica</name>
    <dbReference type="NCBI Taxonomy" id="1627892"/>
    <lineage>
        <taxon>Bacteria</taxon>
        <taxon>Pseudomonadati</taxon>
        <taxon>Bacteroidota</taxon>
        <taxon>Flavobacteriia</taxon>
        <taxon>Flavobacteriales</taxon>
        <taxon>Flavobacteriaceae</taxon>
        <taxon>Dokdonia</taxon>
    </lineage>
</organism>
<reference evidence="1 2" key="1">
    <citation type="submission" date="2017-06" db="EMBL/GenBank/DDBJ databases">
        <authorList>
            <person name="Kim H.J."/>
            <person name="Triplett B.A."/>
        </authorList>
    </citation>
    <scope>NUCLEOTIDE SEQUENCE [LARGE SCALE GENOMIC DNA]</scope>
    <source>
        <strain evidence="1 2">DSM 25597</strain>
    </source>
</reference>
<dbReference type="AlphaFoldDB" id="A0A239E7I7"/>
<dbReference type="Proteomes" id="UP000198379">
    <property type="component" value="Unassembled WGS sequence"/>
</dbReference>
<dbReference type="EMBL" id="FZNY01000014">
    <property type="protein sequence ID" value="SNS40248.1"/>
    <property type="molecule type" value="Genomic_DNA"/>
</dbReference>
<evidence type="ECO:0000313" key="1">
    <source>
        <dbReference type="EMBL" id="SNS40248.1"/>
    </source>
</evidence>
<evidence type="ECO:0008006" key="3">
    <source>
        <dbReference type="Google" id="ProtNLM"/>
    </source>
</evidence>
<dbReference type="PROSITE" id="PS51257">
    <property type="entry name" value="PROKAR_LIPOPROTEIN"/>
    <property type="match status" value="1"/>
</dbReference>
<evidence type="ECO:0000313" key="2">
    <source>
        <dbReference type="Proteomes" id="UP000198379"/>
    </source>
</evidence>
<accession>A0A239E7I7</accession>
<sequence length="239" mass="27839">MRVFYTLGLGLLIASCTDSANQGRIISVLNDRTEYDFVIQPNSKMILPLFQLKDDPWQQLLFRYGELNDLEHNSRHEVSLEAEVALFGNEFKRRAKVKRFQKNVVTILDQTSDSTNYQNSTIWEPLVKELLILQRDTTQRVILYVFSDLRENASWFSTYRYSDIQLLENNSKAVELLFLEKAQEIIPSAYIEVIVVYQPQTLEQDQSFKQMSHLYREVFNELGITISFVANLKDSGYGT</sequence>
<name>A0A239E7I7_9FLAO</name>
<keyword evidence="2" id="KW-1185">Reference proteome</keyword>
<gene>
    <name evidence="1" type="ORF">SAMN06265376_11430</name>
</gene>
<proteinExistence type="predicted"/>
<protein>
    <recommendedName>
        <fullName evidence="3">Lipoprotein</fullName>
    </recommendedName>
</protein>